<name>A0A9Q0DW49_9TELE</name>
<dbReference type="EMBL" id="JANIIK010000112">
    <property type="protein sequence ID" value="KAJ3593672.1"/>
    <property type="molecule type" value="Genomic_DNA"/>
</dbReference>
<evidence type="ECO:0000313" key="2">
    <source>
        <dbReference type="Proteomes" id="UP001148018"/>
    </source>
</evidence>
<keyword evidence="2" id="KW-1185">Reference proteome</keyword>
<reference evidence="1" key="1">
    <citation type="submission" date="2022-07" db="EMBL/GenBank/DDBJ databases">
        <title>Chromosome-level genome of Muraenolepis orangiensis.</title>
        <authorList>
            <person name="Kim J."/>
        </authorList>
    </citation>
    <scope>NUCLEOTIDE SEQUENCE</scope>
    <source>
        <strain evidence="1">KU_S4_2022</strain>
        <tissue evidence="1">Muscle</tissue>
    </source>
</reference>
<evidence type="ECO:0000313" key="1">
    <source>
        <dbReference type="EMBL" id="KAJ3593672.1"/>
    </source>
</evidence>
<gene>
    <name evidence="1" type="ORF">NHX12_006006</name>
</gene>
<sequence>MELHSLQCVHRGVLRSEILTSHPELDRAHRSLASQPAPGGKSRPVILRFHRFQIKDLVIREARRRDCRRLHESLRCKVSLLHDDPSTEVRPTREAVAMRSHYGAFLRRDDREACQHKGRDETVS</sequence>
<protein>
    <submittedName>
        <fullName evidence="1">Uncharacterized protein</fullName>
    </submittedName>
</protein>
<proteinExistence type="predicted"/>
<accession>A0A9Q0DW49</accession>
<dbReference type="OrthoDB" id="10059413at2759"/>
<dbReference type="Proteomes" id="UP001148018">
    <property type="component" value="Unassembled WGS sequence"/>
</dbReference>
<comment type="caution">
    <text evidence="1">The sequence shown here is derived from an EMBL/GenBank/DDBJ whole genome shotgun (WGS) entry which is preliminary data.</text>
</comment>
<dbReference type="Gene3D" id="3.30.70.1820">
    <property type="entry name" value="L1 transposable element, RRM domain"/>
    <property type="match status" value="1"/>
</dbReference>
<organism evidence="1 2">
    <name type="scientific">Muraenolepis orangiensis</name>
    <name type="common">Patagonian moray cod</name>
    <dbReference type="NCBI Taxonomy" id="630683"/>
    <lineage>
        <taxon>Eukaryota</taxon>
        <taxon>Metazoa</taxon>
        <taxon>Chordata</taxon>
        <taxon>Craniata</taxon>
        <taxon>Vertebrata</taxon>
        <taxon>Euteleostomi</taxon>
        <taxon>Actinopterygii</taxon>
        <taxon>Neopterygii</taxon>
        <taxon>Teleostei</taxon>
        <taxon>Neoteleostei</taxon>
        <taxon>Acanthomorphata</taxon>
        <taxon>Zeiogadaria</taxon>
        <taxon>Gadariae</taxon>
        <taxon>Gadiformes</taxon>
        <taxon>Muraenolepidoidei</taxon>
        <taxon>Muraenolepididae</taxon>
        <taxon>Muraenolepis</taxon>
    </lineage>
</organism>
<dbReference type="AlphaFoldDB" id="A0A9Q0DW49"/>